<dbReference type="EMBL" id="JH767141">
    <property type="protein sequence ID" value="EQC38690.1"/>
    <property type="molecule type" value="Genomic_DNA"/>
</dbReference>
<sequence>MPATPMKLRLRSQAHADNITKRGHVASSARGPRDAGYRVGPMLLGFFVFVIVGSSLLQILRAVQGTGPL</sequence>
<keyword evidence="9" id="KW-1185">Reference proteome</keyword>
<evidence type="ECO:0000256" key="1">
    <source>
        <dbReference type="ARBA" id="ARBA00004389"/>
    </source>
</evidence>
<evidence type="ECO:0000256" key="4">
    <source>
        <dbReference type="ARBA" id="ARBA00022824"/>
    </source>
</evidence>
<reference evidence="8 9" key="1">
    <citation type="submission" date="2012-04" db="EMBL/GenBank/DDBJ databases">
        <title>The Genome Sequence of Saprolegnia declina VS20.</title>
        <authorList>
            <consortium name="The Broad Institute Genome Sequencing Platform"/>
            <person name="Russ C."/>
            <person name="Nusbaum C."/>
            <person name="Tyler B."/>
            <person name="van West P."/>
            <person name="Dieguez-Uribeondo J."/>
            <person name="de Bruijn I."/>
            <person name="Tripathy S."/>
            <person name="Jiang R."/>
            <person name="Young S.K."/>
            <person name="Zeng Q."/>
            <person name="Gargeya S."/>
            <person name="Fitzgerald M."/>
            <person name="Haas B."/>
            <person name="Abouelleil A."/>
            <person name="Alvarado L."/>
            <person name="Arachchi H.M."/>
            <person name="Berlin A."/>
            <person name="Chapman S.B."/>
            <person name="Goldberg J."/>
            <person name="Griggs A."/>
            <person name="Gujja S."/>
            <person name="Hansen M."/>
            <person name="Howarth C."/>
            <person name="Imamovic A."/>
            <person name="Larimer J."/>
            <person name="McCowen C."/>
            <person name="Montmayeur A."/>
            <person name="Murphy C."/>
            <person name="Neiman D."/>
            <person name="Pearson M."/>
            <person name="Priest M."/>
            <person name="Roberts A."/>
            <person name="Saif S."/>
            <person name="Shea T."/>
            <person name="Sisk P."/>
            <person name="Sykes S."/>
            <person name="Wortman J."/>
            <person name="Nusbaum C."/>
            <person name="Birren B."/>
        </authorList>
    </citation>
    <scope>NUCLEOTIDE SEQUENCE [LARGE SCALE GENOMIC DNA]</scope>
    <source>
        <strain evidence="8 9">VS20</strain>
    </source>
</reference>
<dbReference type="AlphaFoldDB" id="T0QXA5"/>
<dbReference type="InParanoid" id="T0QXA5"/>
<feature type="transmembrane region" description="Helical" evidence="7">
    <location>
        <begin position="39"/>
        <end position="60"/>
    </location>
</feature>
<dbReference type="PANTHER" id="PTHR15601:SF0">
    <property type="entry name" value="GEO09675P1"/>
    <property type="match status" value="1"/>
</dbReference>
<dbReference type="FunCoup" id="T0QXA5">
    <property type="interactions" value="9"/>
</dbReference>
<evidence type="ECO:0000256" key="3">
    <source>
        <dbReference type="ARBA" id="ARBA00022692"/>
    </source>
</evidence>
<evidence type="ECO:0000256" key="5">
    <source>
        <dbReference type="ARBA" id="ARBA00022989"/>
    </source>
</evidence>
<accession>T0QXA5</accession>
<organism evidence="8 9">
    <name type="scientific">Saprolegnia diclina (strain VS20)</name>
    <dbReference type="NCBI Taxonomy" id="1156394"/>
    <lineage>
        <taxon>Eukaryota</taxon>
        <taxon>Sar</taxon>
        <taxon>Stramenopiles</taxon>
        <taxon>Oomycota</taxon>
        <taxon>Saprolegniomycetes</taxon>
        <taxon>Saprolegniales</taxon>
        <taxon>Saprolegniaceae</taxon>
        <taxon>Saprolegnia</taxon>
    </lineage>
</organism>
<dbReference type="InterPro" id="IPR010580">
    <property type="entry name" value="ER_stress-assoc"/>
</dbReference>
<protein>
    <recommendedName>
        <fullName evidence="10">Stress-associated endoplasmic reticulum protein</fullName>
    </recommendedName>
</protein>
<dbReference type="OrthoDB" id="16679at2759"/>
<dbReference type="GO" id="GO:0005789">
    <property type="term" value="C:endoplasmic reticulum membrane"/>
    <property type="evidence" value="ECO:0007669"/>
    <property type="project" value="UniProtKB-SubCell"/>
</dbReference>
<dbReference type="Pfam" id="PF06624">
    <property type="entry name" value="RAMP4"/>
    <property type="match status" value="1"/>
</dbReference>
<evidence type="ECO:0008006" key="10">
    <source>
        <dbReference type="Google" id="ProtNLM"/>
    </source>
</evidence>
<keyword evidence="5 7" id="KW-1133">Transmembrane helix</keyword>
<dbReference type="eggNOG" id="ENOG502S9SE">
    <property type="taxonomic scope" value="Eukaryota"/>
</dbReference>
<gene>
    <name evidence="8" type="ORF">SDRG_04385</name>
</gene>
<dbReference type="Proteomes" id="UP000030762">
    <property type="component" value="Unassembled WGS sequence"/>
</dbReference>
<keyword evidence="3 7" id="KW-0812">Transmembrane</keyword>
<dbReference type="STRING" id="1156394.T0QXA5"/>
<dbReference type="RefSeq" id="XP_008608282.1">
    <property type="nucleotide sequence ID" value="XM_008610060.1"/>
</dbReference>
<dbReference type="PANTHER" id="PTHR15601">
    <property type="entry name" value="STRESS ASSOCIATED ENDOPLASMIC RETICULUM PROTEIN SERP1/RAMP4"/>
    <property type="match status" value="1"/>
</dbReference>
<proteinExistence type="inferred from homology"/>
<comment type="similarity">
    <text evidence="2">Belongs to the RAMP4 family.</text>
</comment>
<evidence type="ECO:0000256" key="7">
    <source>
        <dbReference type="SAM" id="Phobius"/>
    </source>
</evidence>
<dbReference type="GeneID" id="19945112"/>
<keyword evidence="4" id="KW-0256">Endoplasmic reticulum</keyword>
<dbReference type="VEuPathDB" id="FungiDB:SDRG_04385"/>
<dbReference type="GO" id="GO:0030968">
    <property type="term" value="P:endoplasmic reticulum unfolded protein response"/>
    <property type="evidence" value="ECO:0007669"/>
    <property type="project" value="TreeGrafter"/>
</dbReference>
<evidence type="ECO:0000313" key="8">
    <source>
        <dbReference type="EMBL" id="EQC38690.1"/>
    </source>
</evidence>
<evidence type="ECO:0000256" key="6">
    <source>
        <dbReference type="ARBA" id="ARBA00023136"/>
    </source>
</evidence>
<keyword evidence="6 7" id="KW-0472">Membrane</keyword>
<comment type="subcellular location">
    <subcellularLocation>
        <location evidence="1">Endoplasmic reticulum membrane</location>
        <topology evidence="1">Single-pass membrane protein</topology>
    </subcellularLocation>
</comment>
<name>T0QXA5_SAPDV</name>
<evidence type="ECO:0000256" key="2">
    <source>
        <dbReference type="ARBA" id="ARBA00005500"/>
    </source>
</evidence>
<evidence type="ECO:0000313" key="9">
    <source>
        <dbReference type="Proteomes" id="UP000030762"/>
    </source>
</evidence>
<dbReference type="OMA" id="KNVNNRG"/>